<keyword evidence="6" id="KW-0067">ATP-binding</keyword>
<comment type="catalytic activity">
    <reaction evidence="8">
        <text>L-seryl-[protein] + ATP = O-phospho-L-seryl-[protein] + ADP + H(+)</text>
        <dbReference type="Rhea" id="RHEA:17989"/>
        <dbReference type="Rhea" id="RHEA-COMP:9863"/>
        <dbReference type="Rhea" id="RHEA-COMP:11604"/>
        <dbReference type="ChEBI" id="CHEBI:15378"/>
        <dbReference type="ChEBI" id="CHEBI:29999"/>
        <dbReference type="ChEBI" id="CHEBI:30616"/>
        <dbReference type="ChEBI" id="CHEBI:83421"/>
        <dbReference type="ChEBI" id="CHEBI:456216"/>
        <dbReference type="EC" id="2.7.11.1"/>
    </reaction>
</comment>
<keyword evidence="2" id="KW-0723">Serine/threonine-protein kinase</keyword>
<evidence type="ECO:0000256" key="4">
    <source>
        <dbReference type="ARBA" id="ARBA00022741"/>
    </source>
</evidence>
<dbReference type="InterPro" id="IPR000719">
    <property type="entry name" value="Prot_kinase_dom"/>
</dbReference>
<keyword evidence="3" id="KW-0808">Transferase</keyword>
<evidence type="ECO:0000256" key="9">
    <source>
        <dbReference type="SAM" id="MobiDB-lite"/>
    </source>
</evidence>
<dbReference type="EC" id="2.7.11.1" evidence="1"/>
<accession>A0A8C9GNV0</accession>
<sequence>MYLNNYEKVKREKKEKMKKGFLLHTNFYDIEENVRKDEKDKSNGKFCKDDFEIYMHIGSGNFSEVFMVKKRNDPSTLYSLKIFKKEQVEKMNKIKYVLIEKNTMIKINTPGHPNVIKLIGTFKDEYNVYLLYEYADYELWEFLKNRGVGVDENVTFRLILQMVHALDYIHKKNIIHRDLKCENFLINKDGTIKLIDFGTSKDLDNELLKGVDDEPLKRVEEPIIKDDELYNFVLKKNNIKNSNKIVKRKPGPESSNVLSNTEMSSDNSNDAQSDNGNTNDVQFDNDGINDINYNNDDQNDIQCDNTEIFYQNPIYQDKKKCVLKDLMNNEHSQYNKGANIKNNNNNHLNVIKNNNYSGKTRKYNYRRKKSFENYVGTANFMPPEALVNSCSGKARDLWSLGCVIYQLVTCTVPFDGSTEWFIYNKIKKREISYPPLISSEMIDLIEKLIVINPEERLGFKNGCEEILEHPYFQKHFHKSFNFKLPEISDLEKIYTNIINKYHEYIHEKRLLRRNDNSLCEENNKKIEQLKKDLLHIVKVNTVIHNGENELVVLKKKYIAETINFFLQESYEQEKKEIDEANKWLKRFNN</sequence>
<feature type="domain" description="Protein kinase" evidence="10">
    <location>
        <begin position="51"/>
        <end position="472"/>
    </location>
</feature>
<dbReference type="GO" id="GO:0004674">
    <property type="term" value="F:protein serine/threonine kinase activity"/>
    <property type="evidence" value="ECO:0007669"/>
    <property type="project" value="UniProtKB-KW"/>
</dbReference>
<reference evidence="11" key="1">
    <citation type="submission" date="2025-08" db="UniProtKB">
        <authorList>
            <consortium name="Ensembl"/>
        </authorList>
    </citation>
    <scope>IDENTIFICATION</scope>
</reference>
<dbReference type="Gene3D" id="1.10.510.10">
    <property type="entry name" value="Transferase(Phosphotransferase) domain 1"/>
    <property type="match status" value="2"/>
</dbReference>
<dbReference type="InterPro" id="IPR011009">
    <property type="entry name" value="Kinase-like_dom_sf"/>
</dbReference>
<dbReference type="GO" id="GO:0035556">
    <property type="term" value="P:intracellular signal transduction"/>
    <property type="evidence" value="ECO:0007669"/>
    <property type="project" value="TreeGrafter"/>
</dbReference>
<reference evidence="11" key="2">
    <citation type="submission" date="2025-09" db="UniProtKB">
        <authorList>
            <consortium name="Ensembl"/>
        </authorList>
    </citation>
    <scope>IDENTIFICATION</scope>
</reference>
<evidence type="ECO:0000256" key="3">
    <source>
        <dbReference type="ARBA" id="ARBA00022679"/>
    </source>
</evidence>
<keyword evidence="4" id="KW-0547">Nucleotide-binding</keyword>
<dbReference type="InterPro" id="IPR008271">
    <property type="entry name" value="Ser/Thr_kinase_AS"/>
</dbReference>
<dbReference type="PANTHER" id="PTHR24356:SF163">
    <property type="entry name" value="3-PHOSPHOINOSITIDE-DEPENDENT PROTEIN KINASE 1-RELATED"/>
    <property type="match status" value="1"/>
</dbReference>
<dbReference type="Pfam" id="PF00069">
    <property type="entry name" value="Pkinase"/>
    <property type="match status" value="2"/>
</dbReference>
<keyword evidence="12" id="KW-1185">Reference proteome</keyword>
<evidence type="ECO:0000256" key="8">
    <source>
        <dbReference type="ARBA" id="ARBA00048679"/>
    </source>
</evidence>
<dbReference type="InterPro" id="IPR050236">
    <property type="entry name" value="Ser_Thr_kinase_AGC"/>
</dbReference>
<dbReference type="GO" id="GO:0005524">
    <property type="term" value="F:ATP binding"/>
    <property type="evidence" value="ECO:0007669"/>
    <property type="project" value="UniProtKB-KW"/>
</dbReference>
<name>A0A8C9GNV0_9PRIM</name>
<evidence type="ECO:0000313" key="11">
    <source>
        <dbReference type="Ensembl" id="ENSPTEP00000004056.1"/>
    </source>
</evidence>
<dbReference type="AlphaFoldDB" id="A0A8C9GNV0"/>
<feature type="compositionally biased region" description="Low complexity" evidence="9">
    <location>
        <begin position="264"/>
        <end position="277"/>
    </location>
</feature>
<proteinExistence type="predicted"/>
<feature type="compositionally biased region" description="Low complexity" evidence="9">
    <location>
        <begin position="284"/>
        <end position="294"/>
    </location>
</feature>
<evidence type="ECO:0000256" key="5">
    <source>
        <dbReference type="ARBA" id="ARBA00022777"/>
    </source>
</evidence>
<dbReference type="PROSITE" id="PS00108">
    <property type="entry name" value="PROTEIN_KINASE_ST"/>
    <property type="match status" value="1"/>
</dbReference>
<protein>
    <recommendedName>
        <fullName evidence="1">non-specific serine/threonine protein kinase</fullName>
        <ecNumber evidence="1">2.7.11.1</ecNumber>
    </recommendedName>
</protein>
<comment type="catalytic activity">
    <reaction evidence="7">
        <text>L-threonyl-[protein] + ATP = O-phospho-L-threonyl-[protein] + ADP + H(+)</text>
        <dbReference type="Rhea" id="RHEA:46608"/>
        <dbReference type="Rhea" id="RHEA-COMP:11060"/>
        <dbReference type="Rhea" id="RHEA-COMP:11605"/>
        <dbReference type="ChEBI" id="CHEBI:15378"/>
        <dbReference type="ChEBI" id="CHEBI:30013"/>
        <dbReference type="ChEBI" id="CHEBI:30616"/>
        <dbReference type="ChEBI" id="CHEBI:61977"/>
        <dbReference type="ChEBI" id="CHEBI:456216"/>
        <dbReference type="EC" id="2.7.11.1"/>
    </reaction>
</comment>
<evidence type="ECO:0000313" key="12">
    <source>
        <dbReference type="Proteomes" id="UP000694416"/>
    </source>
</evidence>
<feature type="compositionally biased region" description="Polar residues" evidence="9">
    <location>
        <begin position="253"/>
        <end position="263"/>
    </location>
</feature>
<dbReference type="SUPFAM" id="SSF56112">
    <property type="entry name" value="Protein kinase-like (PK-like)"/>
    <property type="match status" value="1"/>
</dbReference>
<dbReference type="Ensembl" id="ENSPTET00000006352.1">
    <property type="protein sequence ID" value="ENSPTEP00000004056.1"/>
    <property type="gene ID" value="ENSPTEG00000004793.1"/>
</dbReference>
<feature type="region of interest" description="Disordered" evidence="9">
    <location>
        <begin position="244"/>
        <end position="294"/>
    </location>
</feature>
<evidence type="ECO:0000256" key="7">
    <source>
        <dbReference type="ARBA" id="ARBA00047899"/>
    </source>
</evidence>
<organism evidence="11 12">
    <name type="scientific">Piliocolobus tephrosceles</name>
    <name type="common">Ugandan red Colobus</name>
    <dbReference type="NCBI Taxonomy" id="591936"/>
    <lineage>
        <taxon>Eukaryota</taxon>
        <taxon>Metazoa</taxon>
        <taxon>Chordata</taxon>
        <taxon>Craniata</taxon>
        <taxon>Vertebrata</taxon>
        <taxon>Euteleostomi</taxon>
        <taxon>Mammalia</taxon>
        <taxon>Eutheria</taxon>
        <taxon>Euarchontoglires</taxon>
        <taxon>Primates</taxon>
        <taxon>Haplorrhini</taxon>
        <taxon>Catarrhini</taxon>
        <taxon>Cercopithecidae</taxon>
        <taxon>Colobinae</taxon>
        <taxon>Piliocolobus</taxon>
    </lineage>
</organism>
<dbReference type="SMART" id="SM00220">
    <property type="entry name" value="S_TKc"/>
    <property type="match status" value="1"/>
</dbReference>
<keyword evidence="5" id="KW-0418">Kinase</keyword>
<evidence type="ECO:0000259" key="10">
    <source>
        <dbReference type="PROSITE" id="PS50011"/>
    </source>
</evidence>
<dbReference type="PANTHER" id="PTHR24356">
    <property type="entry name" value="SERINE/THREONINE-PROTEIN KINASE"/>
    <property type="match status" value="1"/>
</dbReference>
<dbReference type="Gene3D" id="3.30.200.20">
    <property type="entry name" value="Phosphorylase Kinase, domain 1"/>
    <property type="match status" value="1"/>
</dbReference>
<evidence type="ECO:0000256" key="6">
    <source>
        <dbReference type="ARBA" id="ARBA00022840"/>
    </source>
</evidence>
<evidence type="ECO:0000256" key="2">
    <source>
        <dbReference type="ARBA" id="ARBA00022527"/>
    </source>
</evidence>
<dbReference type="PROSITE" id="PS50011">
    <property type="entry name" value="PROTEIN_KINASE_DOM"/>
    <property type="match status" value="1"/>
</dbReference>
<dbReference type="Proteomes" id="UP000694416">
    <property type="component" value="Unplaced"/>
</dbReference>
<evidence type="ECO:0000256" key="1">
    <source>
        <dbReference type="ARBA" id="ARBA00012513"/>
    </source>
</evidence>